<dbReference type="EMBL" id="CM026423">
    <property type="protein sequence ID" value="KAG0583327.1"/>
    <property type="molecule type" value="Genomic_DNA"/>
</dbReference>
<name>A0A8T0IKE4_CERPU</name>
<evidence type="ECO:0000313" key="1">
    <source>
        <dbReference type="EMBL" id="KAG0583327.1"/>
    </source>
</evidence>
<comment type="caution">
    <text evidence="1">The sequence shown here is derived from an EMBL/GenBank/DDBJ whole genome shotgun (WGS) entry which is preliminary data.</text>
</comment>
<protein>
    <submittedName>
        <fullName evidence="1">Uncharacterized protein</fullName>
    </submittedName>
</protein>
<gene>
    <name evidence="1" type="ORF">KC19_3G127300</name>
</gene>
<proteinExistence type="predicted"/>
<reference evidence="1" key="1">
    <citation type="submission" date="2020-06" db="EMBL/GenBank/DDBJ databases">
        <title>WGS assembly of Ceratodon purpureus strain R40.</title>
        <authorList>
            <person name="Carey S.B."/>
            <person name="Jenkins J."/>
            <person name="Shu S."/>
            <person name="Lovell J.T."/>
            <person name="Sreedasyam A."/>
            <person name="Maumus F."/>
            <person name="Tiley G.P."/>
            <person name="Fernandez-Pozo N."/>
            <person name="Barry K."/>
            <person name="Chen C."/>
            <person name="Wang M."/>
            <person name="Lipzen A."/>
            <person name="Daum C."/>
            <person name="Saski C.A."/>
            <person name="Payton A.C."/>
            <person name="Mcbreen J.C."/>
            <person name="Conrad R.E."/>
            <person name="Kollar L.M."/>
            <person name="Olsson S."/>
            <person name="Huttunen S."/>
            <person name="Landis J.B."/>
            <person name="Wickett N.J."/>
            <person name="Johnson M.G."/>
            <person name="Rensing S.A."/>
            <person name="Grimwood J."/>
            <person name="Schmutz J."/>
            <person name="Mcdaniel S.F."/>
        </authorList>
    </citation>
    <scope>NUCLEOTIDE SEQUENCE</scope>
    <source>
        <strain evidence="1">R40</strain>
    </source>
</reference>
<sequence length="130" mass="15192">MQEEKRVRIRSVPSLTLVDVKAITREKMTIAGVRMCEKVVHLKAHGGYELHRLCHLGRSEDEERQEEAADTMTAATEWRIRKEQEAKDRAEWERAMVRARCDDKMKTQDKAPKFLRQAVTIETDDNKKGR</sequence>
<dbReference type="AlphaFoldDB" id="A0A8T0IKE4"/>
<keyword evidence="2" id="KW-1185">Reference proteome</keyword>
<dbReference type="Proteomes" id="UP000822688">
    <property type="component" value="Chromosome 3"/>
</dbReference>
<accession>A0A8T0IKE4</accession>
<organism evidence="1 2">
    <name type="scientific">Ceratodon purpureus</name>
    <name type="common">Fire moss</name>
    <name type="synonym">Dicranum purpureum</name>
    <dbReference type="NCBI Taxonomy" id="3225"/>
    <lineage>
        <taxon>Eukaryota</taxon>
        <taxon>Viridiplantae</taxon>
        <taxon>Streptophyta</taxon>
        <taxon>Embryophyta</taxon>
        <taxon>Bryophyta</taxon>
        <taxon>Bryophytina</taxon>
        <taxon>Bryopsida</taxon>
        <taxon>Dicranidae</taxon>
        <taxon>Pseudoditrichales</taxon>
        <taxon>Ditrichaceae</taxon>
        <taxon>Ceratodon</taxon>
    </lineage>
</organism>
<evidence type="ECO:0000313" key="2">
    <source>
        <dbReference type="Proteomes" id="UP000822688"/>
    </source>
</evidence>